<feature type="transmembrane region" description="Helical" evidence="9">
    <location>
        <begin position="64"/>
        <end position="83"/>
    </location>
</feature>
<comment type="caution">
    <text evidence="10">The sequence shown here is derived from an EMBL/GenBank/DDBJ whole genome shotgun (WGS) entry which is preliminary data.</text>
</comment>
<dbReference type="InterPro" id="IPR000390">
    <property type="entry name" value="Small_drug/metabolite_transptr"/>
</dbReference>
<dbReference type="GO" id="GO:0005886">
    <property type="term" value="C:plasma membrane"/>
    <property type="evidence" value="ECO:0007669"/>
    <property type="project" value="UniProtKB-SubCell"/>
</dbReference>
<dbReference type="OrthoDB" id="9808638at2"/>
<dbReference type="GO" id="GO:0015199">
    <property type="term" value="F:amino-acid betaine transmembrane transporter activity"/>
    <property type="evidence" value="ECO:0007669"/>
    <property type="project" value="TreeGrafter"/>
</dbReference>
<gene>
    <name evidence="10" type="ORF">AE618_15610</name>
</gene>
<evidence type="ECO:0000256" key="5">
    <source>
        <dbReference type="ARBA" id="ARBA00022989"/>
    </source>
</evidence>
<name>A0A0N1N3N4_9HYPH</name>
<keyword evidence="11" id="KW-1185">Reference proteome</keyword>
<dbReference type="PATRIC" id="fig|1526658.3.peg.4496"/>
<keyword evidence="6 9" id="KW-0472">Membrane</keyword>
<dbReference type="Proteomes" id="UP000037822">
    <property type="component" value="Unassembled WGS sequence"/>
</dbReference>
<evidence type="ECO:0000256" key="1">
    <source>
        <dbReference type="ARBA" id="ARBA00004651"/>
    </source>
</evidence>
<sequence length="114" mass="12128">MNLTTVSYLYLAAAIVSEVIGTSALKASNEFTRLVPTLIMIAAFLSAFYFLTLTLRTIPVGVAYAIWSGVGIVLISLVARVLFGQKLDAPAIIGMALIVTGVLVINLFSRATPH</sequence>
<comment type="subcellular location">
    <subcellularLocation>
        <location evidence="1 8">Cell membrane</location>
        <topology evidence="1 8">Multi-pass membrane protein</topology>
    </subcellularLocation>
</comment>
<dbReference type="GO" id="GO:0031460">
    <property type="term" value="P:glycine betaine transport"/>
    <property type="evidence" value="ECO:0007669"/>
    <property type="project" value="TreeGrafter"/>
</dbReference>
<evidence type="ECO:0000256" key="4">
    <source>
        <dbReference type="ARBA" id="ARBA00022692"/>
    </source>
</evidence>
<dbReference type="SUPFAM" id="SSF103481">
    <property type="entry name" value="Multidrug resistance efflux transporter EmrE"/>
    <property type="match status" value="1"/>
</dbReference>
<dbReference type="Gene3D" id="1.10.3730.20">
    <property type="match status" value="1"/>
</dbReference>
<dbReference type="InterPro" id="IPR045324">
    <property type="entry name" value="Small_multidrug_res"/>
</dbReference>
<dbReference type="EMBL" id="LGSZ01000047">
    <property type="protein sequence ID" value="KPH79973.1"/>
    <property type="molecule type" value="Genomic_DNA"/>
</dbReference>
<dbReference type="GO" id="GO:1990961">
    <property type="term" value="P:xenobiotic detoxification by transmembrane export across the plasma membrane"/>
    <property type="evidence" value="ECO:0007669"/>
    <property type="project" value="UniProtKB-ARBA"/>
</dbReference>
<evidence type="ECO:0000313" key="10">
    <source>
        <dbReference type="EMBL" id="KPH79973.1"/>
    </source>
</evidence>
<keyword evidence="5 9" id="KW-1133">Transmembrane helix</keyword>
<dbReference type="Pfam" id="PF00893">
    <property type="entry name" value="Multi_Drug_Res"/>
    <property type="match status" value="1"/>
</dbReference>
<reference evidence="10 11" key="1">
    <citation type="submission" date="2015-07" db="EMBL/GenBank/DDBJ databases">
        <title>Whole genome sequencing of Bosea vaviloviae isolated from cave pool.</title>
        <authorList>
            <person name="Tan N.E.H."/>
            <person name="Lee Y.P."/>
            <person name="Gan H.M."/>
            <person name="Barton H."/>
            <person name="Savka M.A."/>
        </authorList>
    </citation>
    <scope>NUCLEOTIDE SEQUENCE [LARGE SCALE GENOMIC DNA]</scope>
    <source>
        <strain evidence="10 11">SD260</strain>
    </source>
</reference>
<dbReference type="RefSeq" id="WP_054209975.1">
    <property type="nucleotide sequence ID" value="NZ_LGSZ01000047.1"/>
</dbReference>
<keyword evidence="2" id="KW-0813">Transport</keyword>
<proteinExistence type="inferred from homology"/>
<dbReference type="PANTHER" id="PTHR30561:SF1">
    <property type="entry name" value="MULTIDRUG TRANSPORTER EMRE"/>
    <property type="match status" value="1"/>
</dbReference>
<evidence type="ECO:0000256" key="7">
    <source>
        <dbReference type="ARBA" id="ARBA00038032"/>
    </source>
</evidence>
<evidence type="ECO:0000256" key="3">
    <source>
        <dbReference type="ARBA" id="ARBA00022475"/>
    </source>
</evidence>
<feature type="transmembrane region" description="Helical" evidence="9">
    <location>
        <begin position="6"/>
        <end position="25"/>
    </location>
</feature>
<organism evidence="10 11">
    <name type="scientific">Bosea vaviloviae</name>
    <dbReference type="NCBI Taxonomy" id="1526658"/>
    <lineage>
        <taxon>Bacteria</taxon>
        <taxon>Pseudomonadati</taxon>
        <taxon>Pseudomonadota</taxon>
        <taxon>Alphaproteobacteria</taxon>
        <taxon>Hyphomicrobiales</taxon>
        <taxon>Boseaceae</taxon>
        <taxon>Bosea</taxon>
    </lineage>
</organism>
<evidence type="ECO:0000256" key="9">
    <source>
        <dbReference type="SAM" id="Phobius"/>
    </source>
</evidence>
<accession>A0A0N1N3N4</accession>
<dbReference type="GO" id="GO:0015220">
    <property type="term" value="F:choline transmembrane transporter activity"/>
    <property type="evidence" value="ECO:0007669"/>
    <property type="project" value="TreeGrafter"/>
</dbReference>
<evidence type="ECO:0000313" key="11">
    <source>
        <dbReference type="Proteomes" id="UP000037822"/>
    </source>
</evidence>
<evidence type="ECO:0000256" key="6">
    <source>
        <dbReference type="ARBA" id="ARBA00023136"/>
    </source>
</evidence>
<keyword evidence="4 8" id="KW-0812">Transmembrane</keyword>
<dbReference type="AlphaFoldDB" id="A0A0N1N3N4"/>
<keyword evidence="3" id="KW-1003">Cell membrane</keyword>
<dbReference type="PANTHER" id="PTHR30561">
    <property type="entry name" value="SMR FAMILY PROTON-DEPENDENT DRUG EFFLUX TRANSPORTER SUGE"/>
    <property type="match status" value="1"/>
</dbReference>
<protein>
    <recommendedName>
        <fullName evidence="12">Multidrug transporter</fullName>
    </recommendedName>
</protein>
<feature type="transmembrane region" description="Helical" evidence="9">
    <location>
        <begin position="90"/>
        <end position="109"/>
    </location>
</feature>
<evidence type="ECO:0008006" key="12">
    <source>
        <dbReference type="Google" id="ProtNLM"/>
    </source>
</evidence>
<dbReference type="InterPro" id="IPR037185">
    <property type="entry name" value="EmrE-like"/>
</dbReference>
<evidence type="ECO:0000256" key="8">
    <source>
        <dbReference type="RuleBase" id="RU003942"/>
    </source>
</evidence>
<dbReference type="FunFam" id="1.10.3730.20:FF:000001">
    <property type="entry name" value="Quaternary ammonium compound resistance transporter SugE"/>
    <property type="match status" value="1"/>
</dbReference>
<evidence type="ECO:0000256" key="2">
    <source>
        <dbReference type="ARBA" id="ARBA00022448"/>
    </source>
</evidence>
<feature type="transmembrane region" description="Helical" evidence="9">
    <location>
        <begin position="37"/>
        <end position="58"/>
    </location>
</feature>
<comment type="similarity">
    <text evidence="7 8">Belongs to the drug/metabolite transporter (DMT) superfamily. Small multidrug resistance (SMR) (TC 2.A.7.1) family.</text>
</comment>
<dbReference type="GO" id="GO:0015297">
    <property type="term" value="F:antiporter activity"/>
    <property type="evidence" value="ECO:0007669"/>
    <property type="project" value="TreeGrafter"/>
</dbReference>